<keyword evidence="1" id="KW-0732">Signal</keyword>
<protein>
    <submittedName>
        <fullName evidence="2">Alpha/beta hydrolase family protein</fullName>
    </submittedName>
</protein>
<evidence type="ECO:0000313" key="2">
    <source>
        <dbReference type="EMBL" id="QDU40266.1"/>
    </source>
</evidence>
<dbReference type="EMBL" id="CP036275">
    <property type="protein sequence ID" value="QDU40266.1"/>
    <property type="molecule type" value="Genomic_DNA"/>
</dbReference>
<evidence type="ECO:0000256" key="1">
    <source>
        <dbReference type="SAM" id="SignalP"/>
    </source>
</evidence>
<name>A0A517ZCP6_9PLAN</name>
<evidence type="ECO:0000313" key="3">
    <source>
        <dbReference type="Proteomes" id="UP000320496"/>
    </source>
</evidence>
<keyword evidence="3" id="KW-1185">Reference proteome</keyword>
<feature type="chain" id="PRO_5021733676" evidence="1">
    <location>
        <begin position="32"/>
        <end position="319"/>
    </location>
</feature>
<dbReference type="InterPro" id="IPR029058">
    <property type="entry name" value="AB_hydrolase_fold"/>
</dbReference>
<sequence length="319" mass="35019" precursor="true">MSLSARHFRSFLCCGLTLLLVGGIVPAVASAQQDGTPRAQLLRSATDGSPVYITYYPALEDRNPRGVMNAGVVVLLHDEGGSRLIWDKTSAPPGGKPFAEVLQTQGYAVITVDLRKHGESVTEGTTPTLKVSDYSQMVLGDMVAVKKFIFDEHQRQRLNMNKMAIVAAGMSAPIAAAYAEADWRLPPYDDSPSPANRTPRGQDVRAMVLLSPNSSAGRVNLARSLKFLQAPQLGIAFLIIAGTRDAQDRNQGRNAYQIVSANRHNADRTYFERPNTNARGTDLLANPAAKAEIPILNFLDKHLKKLDIEWQDRRSRLDR</sequence>
<dbReference type="SUPFAM" id="SSF53474">
    <property type="entry name" value="alpha/beta-Hydrolases"/>
    <property type="match status" value="1"/>
</dbReference>
<gene>
    <name evidence="2" type="ORF">Mal4_46220</name>
</gene>
<reference evidence="2 3" key="1">
    <citation type="submission" date="2019-02" db="EMBL/GenBank/DDBJ databases">
        <title>Deep-cultivation of Planctomycetes and their phenomic and genomic characterization uncovers novel biology.</title>
        <authorList>
            <person name="Wiegand S."/>
            <person name="Jogler M."/>
            <person name="Boedeker C."/>
            <person name="Pinto D."/>
            <person name="Vollmers J."/>
            <person name="Rivas-Marin E."/>
            <person name="Kohn T."/>
            <person name="Peeters S.H."/>
            <person name="Heuer A."/>
            <person name="Rast P."/>
            <person name="Oberbeckmann S."/>
            <person name="Bunk B."/>
            <person name="Jeske O."/>
            <person name="Meyerdierks A."/>
            <person name="Storesund J.E."/>
            <person name="Kallscheuer N."/>
            <person name="Luecker S."/>
            <person name="Lage O.M."/>
            <person name="Pohl T."/>
            <person name="Merkel B.J."/>
            <person name="Hornburger P."/>
            <person name="Mueller R.-W."/>
            <person name="Bruemmer F."/>
            <person name="Labrenz M."/>
            <person name="Spormann A.M."/>
            <person name="Op den Camp H."/>
            <person name="Overmann J."/>
            <person name="Amann R."/>
            <person name="Jetten M.S.M."/>
            <person name="Mascher T."/>
            <person name="Medema M.H."/>
            <person name="Devos D.P."/>
            <person name="Kaster A.-K."/>
            <person name="Ovreas L."/>
            <person name="Rohde M."/>
            <person name="Galperin M.Y."/>
            <person name="Jogler C."/>
        </authorList>
    </citation>
    <scope>NUCLEOTIDE SEQUENCE [LARGE SCALE GENOMIC DNA]</scope>
    <source>
        <strain evidence="2 3">Mal4</strain>
    </source>
</reference>
<dbReference type="GO" id="GO:0016787">
    <property type="term" value="F:hydrolase activity"/>
    <property type="evidence" value="ECO:0007669"/>
    <property type="project" value="UniProtKB-KW"/>
</dbReference>
<dbReference type="KEGG" id="mri:Mal4_46220"/>
<organism evidence="2 3">
    <name type="scientific">Maioricimonas rarisocia</name>
    <dbReference type="NCBI Taxonomy" id="2528026"/>
    <lineage>
        <taxon>Bacteria</taxon>
        <taxon>Pseudomonadati</taxon>
        <taxon>Planctomycetota</taxon>
        <taxon>Planctomycetia</taxon>
        <taxon>Planctomycetales</taxon>
        <taxon>Planctomycetaceae</taxon>
        <taxon>Maioricimonas</taxon>
    </lineage>
</organism>
<dbReference type="RefSeq" id="WP_145371451.1">
    <property type="nucleotide sequence ID" value="NZ_CP036275.1"/>
</dbReference>
<dbReference type="OrthoDB" id="282214at2"/>
<dbReference type="Proteomes" id="UP000320496">
    <property type="component" value="Chromosome"/>
</dbReference>
<feature type="signal peptide" evidence="1">
    <location>
        <begin position="1"/>
        <end position="31"/>
    </location>
</feature>
<proteinExistence type="predicted"/>
<dbReference type="Gene3D" id="3.40.50.1820">
    <property type="entry name" value="alpha/beta hydrolase"/>
    <property type="match status" value="1"/>
</dbReference>
<accession>A0A517ZCP6</accession>
<keyword evidence="2" id="KW-0378">Hydrolase</keyword>
<dbReference type="AlphaFoldDB" id="A0A517ZCP6"/>